<name>A0A542XN85_SALAC</name>
<dbReference type="Proteomes" id="UP000677457">
    <property type="component" value="Unassembled WGS sequence"/>
</dbReference>
<dbReference type="InterPro" id="IPR005992">
    <property type="entry name" value="IMP_DH-rel2"/>
</dbReference>
<dbReference type="PANTHER" id="PTHR11911">
    <property type="entry name" value="INOSINE-5-MONOPHOSPHATE DEHYDROGENASE RELATED"/>
    <property type="match status" value="1"/>
</dbReference>
<dbReference type="InterPro" id="IPR013785">
    <property type="entry name" value="Aldolase_TIM"/>
</dbReference>
<dbReference type="RefSeq" id="WP_012184245.1">
    <property type="nucleotide sequence ID" value="NZ_BOQM01000004.1"/>
</dbReference>
<dbReference type="GO" id="GO:0006183">
    <property type="term" value="P:GTP biosynthetic process"/>
    <property type="evidence" value="ECO:0007669"/>
    <property type="project" value="TreeGrafter"/>
</dbReference>
<evidence type="ECO:0000313" key="7">
    <source>
        <dbReference type="Proteomes" id="UP000315983"/>
    </source>
</evidence>
<dbReference type="EMBL" id="BOQM01000004">
    <property type="protein sequence ID" value="GIM82103.1"/>
    <property type="molecule type" value="Genomic_DNA"/>
</dbReference>
<dbReference type="InterPro" id="IPR001093">
    <property type="entry name" value="IMP_DH_GMPRt"/>
</dbReference>
<evidence type="ECO:0000313" key="8">
    <source>
        <dbReference type="Proteomes" id="UP000677457"/>
    </source>
</evidence>
<dbReference type="SUPFAM" id="SSF51412">
    <property type="entry name" value="Inosine monophosphate dehydrogenase (IMPDH)"/>
    <property type="match status" value="1"/>
</dbReference>
<evidence type="ECO:0000313" key="6">
    <source>
        <dbReference type="EMBL" id="TQL37113.1"/>
    </source>
</evidence>
<organism evidence="6 7">
    <name type="scientific">Salinispora arenicola</name>
    <dbReference type="NCBI Taxonomy" id="168697"/>
    <lineage>
        <taxon>Bacteria</taxon>
        <taxon>Bacillati</taxon>
        <taxon>Actinomycetota</taxon>
        <taxon>Actinomycetes</taxon>
        <taxon>Micromonosporales</taxon>
        <taxon>Micromonosporaceae</taxon>
        <taxon>Salinispora</taxon>
    </lineage>
</organism>
<dbReference type="Pfam" id="PF00478">
    <property type="entry name" value="IMPDH"/>
    <property type="match status" value="1"/>
</dbReference>
<dbReference type="OMA" id="AARRDYM"/>
<keyword evidence="2" id="KW-0560">Oxidoreductase</keyword>
<dbReference type="AlphaFoldDB" id="A0A542XN85"/>
<dbReference type="InterPro" id="IPR005990">
    <property type="entry name" value="IMP_DH"/>
</dbReference>
<dbReference type="Proteomes" id="UP000315983">
    <property type="component" value="Unassembled WGS sequence"/>
</dbReference>
<feature type="domain" description="IMP dehydrogenase/GMP reductase" evidence="4">
    <location>
        <begin position="17"/>
        <end position="313"/>
    </location>
</feature>
<dbReference type="PANTHER" id="PTHR11911:SF85">
    <property type="entry name" value="INOSINE-5'-MONOPHOSPHATE DEHYDROGENASE"/>
    <property type="match status" value="1"/>
</dbReference>
<dbReference type="SMART" id="SM01240">
    <property type="entry name" value="IMPDH"/>
    <property type="match status" value="1"/>
</dbReference>
<proteinExistence type="inferred from homology"/>
<dbReference type="Gene3D" id="3.20.20.70">
    <property type="entry name" value="Aldolase class I"/>
    <property type="match status" value="1"/>
</dbReference>
<gene>
    <name evidence="5" type="primary">guaB_2</name>
    <name evidence="6" type="ORF">FB564_2259</name>
    <name evidence="5" type="ORF">Sar04_05490</name>
</gene>
<accession>A0A542XN85</accession>
<evidence type="ECO:0000313" key="5">
    <source>
        <dbReference type="EMBL" id="GIM82103.1"/>
    </source>
</evidence>
<keyword evidence="3" id="KW-0520">NAD</keyword>
<keyword evidence="8" id="KW-1185">Reference proteome</keyword>
<sequence length="387" mass="41063">MRDVVEIGLGKTAQRGYHLDDIAIVPSRRTRDVDDVSTAWQLDAYPFDIPCVGHPSDATMSPASAVRLSQLGGLGVLNVEGLWTRYENPTKVLEELASLGVDASGPSPRTPRAAAARPRHTRRLQEVYAEPIRADLIAERVRELRAGGGTVAVRVSPQHTLALAPVILDAGVDILVIQGTIVSAEHVSTTDEPLNLKEFIADLDLPVVVGGCTDYKTALHLMRTGAAGVIVGIGGDDWSTTESVLGIRVPMATAIADAAAARRDYLDETGGRYVHLIADGDIRTSGDIAKALGCGADAVMLGEPLSLCPEAPAGGAWWHSAASHPALPRGAFEVAGEPFGSMEQLLYGPADEPDGQLNLFGGLRRAMAKCGYRDLKEFQKVGLVLDR</sequence>
<comment type="similarity">
    <text evidence="1">Belongs to the IMPDH/GMPR family.</text>
</comment>
<dbReference type="EMBL" id="VFOL01000001">
    <property type="protein sequence ID" value="TQL37113.1"/>
    <property type="molecule type" value="Genomic_DNA"/>
</dbReference>
<reference evidence="6 7" key="1">
    <citation type="submission" date="2019-06" db="EMBL/GenBank/DDBJ databases">
        <title>Sequencing the genomes of 1000 actinobacteria strains.</title>
        <authorList>
            <person name="Klenk H.-P."/>
        </authorList>
    </citation>
    <scope>NUCLEOTIDE SEQUENCE [LARGE SCALE GENOMIC DNA]</scope>
    <source>
        <strain evidence="6 7">DSM 44819</strain>
    </source>
</reference>
<dbReference type="NCBIfam" id="TIGR01304">
    <property type="entry name" value="IMP_DH_rel_2"/>
    <property type="match status" value="1"/>
</dbReference>
<dbReference type="GeneID" id="93771507"/>
<comment type="caution">
    <text evidence="6">The sequence shown here is derived from an EMBL/GenBank/DDBJ whole genome shotgun (WGS) entry which is preliminary data.</text>
</comment>
<evidence type="ECO:0000256" key="2">
    <source>
        <dbReference type="ARBA" id="ARBA00023002"/>
    </source>
</evidence>
<evidence type="ECO:0000256" key="3">
    <source>
        <dbReference type="ARBA" id="ARBA00023027"/>
    </source>
</evidence>
<reference evidence="5 8" key="2">
    <citation type="submission" date="2021-03" db="EMBL/GenBank/DDBJ databases">
        <title>Whole genome shotgun sequence of Salinispora arenicola NBRC 105043.</title>
        <authorList>
            <person name="Komaki H."/>
            <person name="Tamura T."/>
        </authorList>
    </citation>
    <scope>NUCLEOTIDE SEQUENCE [LARGE SCALE GENOMIC DNA]</scope>
    <source>
        <strain evidence="5 8">NBRC 105043</strain>
    </source>
</reference>
<dbReference type="GO" id="GO:0003938">
    <property type="term" value="F:IMP dehydrogenase activity"/>
    <property type="evidence" value="ECO:0007669"/>
    <property type="project" value="InterPro"/>
</dbReference>
<evidence type="ECO:0000259" key="4">
    <source>
        <dbReference type="Pfam" id="PF00478"/>
    </source>
</evidence>
<evidence type="ECO:0000256" key="1">
    <source>
        <dbReference type="ARBA" id="ARBA00005502"/>
    </source>
</evidence>
<protein>
    <submittedName>
        <fullName evidence="6">IMP dehydrogenase</fullName>
    </submittedName>
</protein>